<dbReference type="SMART" id="SM00857">
    <property type="entry name" value="Resolvase"/>
    <property type="match status" value="1"/>
</dbReference>
<dbReference type="AlphaFoldDB" id="A0A369BC50"/>
<dbReference type="RefSeq" id="WP_170138094.1">
    <property type="nucleotide sequence ID" value="NZ_QPJT01000008.1"/>
</dbReference>
<dbReference type="PROSITE" id="PS51736">
    <property type="entry name" value="RECOMBINASES_3"/>
    <property type="match status" value="1"/>
</dbReference>
<evidence type="ECO:0000313" key="8">
    <source>
        <dbReference type="Proteomes" id="UP000253034"/>
    </source>
</evidence>
<reference evidence="7 8" key="1">
    <citation type="submission" date="2018-07" db="EMBL/GenBank/DDBJ databases">
        <title>Genomic Encyclopedia of Type Strains, Phase IV (KMG-IV): sequencing the most valuable type-strain genomes for metagenomic binning, comparative biology and taxonomic classification.</title>
        <authorList>
            <person name="Goeker M."/>
        </authorList>
    </citation>
    <scope>NUCLEOTIDE SEQUENCE [LARGE SCALE GENOMIC DNA]</scope>
    <source>
        <strain evidence="7 8">DSM 27016</strain>
    </source>
</reference>
<dbReference type="Gene3D" id="3.40.50.1390">
    <property type="entry name" value="Resolvase, N-terminal catalytic domain"/>
    <property type="match status" value="1"/>
</dbReference>
<dbReference type="CDD" id="cd00338">
    <property type="entry name" value="Ser_Recombinase"/>
    <property type="match status" value="1"/>
</dbReference>
<dbReference type="InterPro" id="IPR006118">
    <property type="entry name" value="Recombinase_CS"/>
</dbReference>
<keyword evidence="8" id="KW-1185">Reference proteome</keyword>
<dbReference type="PROSITE" id="PS00397">
    <property type="entry name" value="RECOMBINASES_1"/>
    <property type="match status" value="1"/>
</dbReference>
<dbReference type="InterPro" id="IPR036162">
    <property type="entry name" value="Resolvase-like_N_sf"/>
</dbReference>
<feature type="domain" description="Resolvase/invertase-type recombinase catalytic" evidence="6">
    <location>
        <begin position="10"/>
        <end position="89"/>
    </location>
</feature>
<keyword evidence="2" id="KW-0238">DNA-binding</keyword>
<dbReference type="SUPFAM" id="SSF53041">
    <property type="entry name" value="Resolvase-like"/>
    <property type="match status" value="1"/>
</dbReference>
<accession>A0A369BC50</accession>
<evidence type="ECO:0000259" key="6">
    <source>
        <dbReference type="PROSITE" id="PS51736"/>
    </source>
</evidence>
<dbReference type="GO" id="GO:0000150">
    <property type="term" value="F:DNA strand exchange activity"/>
    <property type="evidence" value="ECO:0007669"/>
    <property type="project" value="InterPro"/>
</dbReference>
<dbReference type="Proteomes" id="UP000253034">
    <property type="component" value="Unassembled WGS sequence"/>
</dbReference>
<dbReference type="GO" id="GO:0003677">
    <property type="term" value="F:DNA binding"/>
    <property type="evidence" value="ECO:0007669"/>
    <property type="project" value="UniProtKB-KW"/>
</dbReference>
<evidence type="ECO:0000256" key="2">
    <source>
        <dbReference type="ARBA" id="ARBA00023125"/>
    </source>
</evidence>
<evidence type="ECO:0000256" key="4">
    <source>
        <dbReference type="PIRSR" id="PIRSR606118-50"/>
    </source>
</evidence>
<evidence type="ECO:0000256" key="5">
    <source>
        <dbReference type="PROSITE-ProRule" id="PRU10137"/>
    </source>
</evidence>
<evidence type="ECO:0000313" key="7">
    <source>
        <dbReference type="EMBL" id="RCX17234.1"/>
    </source>
</evidence>
<sequence>MANTKPINKTATIYVRVSTEEQAREGYSIPAQIEVLSQYCRLYNINIYKVYKDLGISGKPTANRHDLQQLLEDSEKGLLESFVTAYVTT</sequence>
<evidence type="ECO:0000256" key="3">
    <source>
        <dbReference type="ARBA" id="ARBA00023172"/>
    </source>
</evidence>
<dbReference type="GO" id="GO:0015074">
    <property type="term" value="P:DNA integration"/>
    <property type="evidence" value="ECO:0007669"/>
    <property type="project" value="UniProtKB-KW"/>
</dbReference>
<organism evidence="7 8">
    <name type="scientific">Anaerobacterium chartisolvens</name>
    <dbReference type="NCBI Taxonomy" id="1297424"/>
    <lineage>
        <taxon>Bacteria</taxon>
        <taxon>Bacillati</taxon>
        <taxon>Bacillota</taxon>
        <taxon>Clostridia</taxon>
        <taxon>Eubacteriales</taxon>
        <taxon>Oscillospiraceae</taxon>
        <taxon>Anaerobacterium</taxon>
    </lineage>
</organism>
<comment type="caution">
    <text evidence="7">The sequence shown here is derived from an EMBL/GenBank/DDBJ whole genome shotgun (WGS) entry which is preliminary data.</text>
</comment>
<keyword evidence="3" id="KW-0233">DNA recombination</keyword>
<name>A0A369BC50_9FIRM</name>
<dbReference type="InterPro" id="IPR006119">
    <property type="entry name" value="Resolv_N"/>
</dbReference>
<dbReference type="PANTHER" id="PTHR30461:SF23">
    <property type="entry name" value="DNA RECOMBINASE-RELATED"/>
    <property type="match status" value="1"/>
</dbReference>
<dbReference type="PANTHER" id="PTHR30461">
    <property type="entry name" value="DNA-INVERTASE FROM LAMBDOID PROPHAGE"/>
    <property type="match status" value="1"/>
</dbReference>
<evidence type="ECO:0000256" key="1">
    <source>
        <dbReference type="ARBA" id="ARBA00022908"/>
    </source>
</evidence>
<gene>
    <name evidence="7" type="ORF">DFR58_108129</name>
</gene>
<keyword evidence="1" id="KW-0229">DNA integration</keyword>
<proteinExistence type="predicted"/>
<dbReference type="EMBL" id="QPJT01000008">
    <property type="protein sequence ID" value="RCX17234.1"/>
    <property type="molecule type" value="Genomic_DNA"/>
</dbReference>
<dbReference type="Pfam" id="PF00239">
    <property type="entry name" value="Resolvase"/>
    <property type="match status" value="1"/>
</dbReference>
<feature type="active site" description="O-(5'-phospho-DNA)-serine intermediate" evidence="4 5">
    <location>
        <position position="18"/>
    </location>
</feature>
<dbReference type="InterPro" id="IPR050639">
    <property type="entry name" value="SSR_resolvase"/>
</dbReference>
<protein>
    <submittedName>
        <fullName evidence="7">Resolvase-like protein</fullName>
    </submittedName>
</protein>